<accession>A0ABN8ZJ79</accession>
<organism evidence="2 3">
    <name type="scientific">Rangifer tarandus platyrhynchus</name>
    <name type="common">Svalbard reindeer</name>
    <dbReference type="NCBI Taxonomy" id="3082113"/>
    <lineage>
        <taxon>Eukaryota</taxon>
        <taxon>Metazoa</taxon>
        <taxon>Chordata</taxon>
        <taxon>Craniata</taxon>
        <taxon>Vertebrata</taxon>
        <taxon>Euteleostomi</taxon>
        <taxon>Mammalia</taxon>
        <taxon>Eutheria</taxon>
        <taxon>Laurasiatheria</taxon>
        <taxon>Artiodactyla</taxon>
        <taxon>Ruminantia</taxon>
        <taxon>Pecora</taxon>
        <taxon>Cervidae</taxon>
        <taxon>Odocoileinae</taxon>
        <taxon>Rangifer</taxon>
    </lineage>
</organism>
<name>A0ABN8ZJ79_RANTA</name>
<gene>
    <name evidence="2" type="ORF">MRATA1EN1_LOCUS22867</name>
</gene>
<keyword evidence="3" id="KW-1185">Reference proteome</keyword>
<dbReference type="Proteomes" id="UP001176941">
    <property type="component" value="Chromosome 4"/>
</dbReference>
<proteinExistence type="predicted"/>
<reference evidence="2" key="1">
    <citation type="submission" date="2023-04" db="EMBL/GenBank/DDBJ databases">
        <authorList>
            <consortium name="ELIXIR-Norway"/>
        </authorList>
    </citation>
    <scope>NUCLEOTIDE SEQUENCE [LARGE SCALE GENOMIC DNA]</scope>
</reference>
<dbReference type="EMBL" id="OX459940">
    <property type="protein sequence ID" value="CAI9173905.1"/>
    <property type="molecule type" value="Genomic_DNA"/>
</dbReference>
<evidence type="ECO:0000313" key="2">
    <source>
        <dbReference type="EMBL" id="CAI9173905.1"/>
    </source>
</evidence>
<keyword evidence="1" id="KW-0472">Membrane</keyword>
<feature type="transmembrane region" description="Helical" evidence="1">
    <location>
        <begin position="12"/>
        <end position="34"/>
    </location>
</feature>
<feature type="transmembrane region" description="Helical" evidence="1">
    <location>
        <begin position="46"/>
        <end position="66"/>
    </location>
</feature>
<keyword evidence="1" id="KW-1133">Transmembrane helix</keyword>
<evidence type="ECO:0000313" key="3">
    <source>
        <dbReference type="Proteomes" id="UP001176941"/>
    </source>
</evidence>
<keyword evidence="1" id="KW-0812">Transmembrane</keyword>
<evidence type="ECO:0000256" key="1">
    <source>
        <dbReference type="SAM" id="Phobius"/>
    </source>
</evidence>
<protein>
    <submittedName>
        <fullName evidence="2">Uncharacterized protein</fullName>
    </submittedName>
</protein>
<sequence>MSVVGLAMQRKLDFYVVIFIKFSLFSFVICVYAHRSIPPSEVKNCFLSVLLYFNVFTCNYLIYVGFPGSSVVKNPPAKEGDAGLIPGLRRSPGKGNGNPLEYSCLENPLDREGWQVTVHEVPPKVRHT</sequence>